<accession>A0ABU0YQU7</accession>
<feature type="domain" description="Nudix hydrolase" evidence="1">
    <location>
        <begin position="117"/>
        <end position="258"/>
    </location>
</feature>
<evidence type="ECO:0000313" key="2">
    <source>
        <dbReference type="EMBL" id="MDQ7249525.1"/>
    </source>
</evidence>
<dbReference type="PANTHER" id="PTHR13622:SF8">
    <property type="entry name" value="THIAMIN PYROPHOSPHOKINASE 1"/>
    <property type="match status" value="1"/>
</dbReference>
<dbReference type="Proteomes" id="UP001230156">
    <property type="component" value="Unassembled WGS sequence"/>
</dbReference>
<gene>
    <name evidence="2" type="ORF">Q8A70_17690</name>
</gene>
<dbReference type="PROSITE" id="PS51462">
    <property type="entry name" value="NUDIX"/>
    <property type="match status" value="1"/>
</dbReference>
<dbReference type="InterPro" id="IPR015797">
    <property type="entry name" value="NUDIX_hydrolase-like_dom_sf"/>
</dbReference>
<reference evidence="3" key="1">
    <citation type="submission" date="2023-08" db="EMBL/GenBank/DDBJ databases">
        <title>Rhodospirillaceae gen. nov., a novel taxon isolated from the Yangtze River Yuezi River estuary sludge.</title>
        <authorList>
            <person name="Ruan L."/>
        </authorList>
    </citation>
    <scope>NUCLEOTIDE SEQUENCE [LARGE SCALE GENOMIC DNA]</scope>
    <source>
        <strain evidence="3">R-7</strain>
    </source>
</reference>
<evidence type="ECO:0000313" key="3">
    <source>
        <dbReference type="Proteomes" id="UP001230156"/>
    </source>
</evidence>
<protein>
    <submittedName>
        <fullName evidence="2">DUF4743 domain-containing protein</fullName>
    </submittedName>
</protein>
<dbReference type="PANTHER" id="PTHR13622">
    <property type="entry name" value="THIAMIN PYROPHOSPHOKINASE"/>
    <property type="match status" value="1"/>
</dbReference>
<dbReference type="EMBL" id="JAUYVI010000005">
    <property type="protein sequence ID" value="MDQ7249525.1"/>
    <property type="molecule type" value="Genomic_DNA"/>
</dbReference>
<dbReference type="Pfam" id="PF15916">
    <property type="entry name" value="DUF4743"/>
    <property type="match status" value="1"/>
</dbReference>
<proteinExistence type="predicted"/>
<evidence type="ECO:0000259" key="1">
    <source>
        <dbReference type="PROSITE" id="PS51462"/>
    </source>
</evidence>
<keyword evidence="3" id="KW-1185">Reference proteome</keyword>
<sequence length="288" mass="32533">MNTLMRQFRRYPAVDLDEYRRFMVAKQHVGWVMPDFAVALARFPHVFHVDDKAVTLQPRLRSFNTRSEGVAEVLATLRAEGMVPGWRNEFYPVAQGFYTAPLLQMERAATVLFGTLSYGVNLNGFVGRGWAMKVWIAKRAANKPVDPGMMDLIVGGGQPMGISPWNNLMKECREEAGMPRENAEQAKPVGIITLLAVIRNHMRVGLQFNYDLELPETFAPHNTDGEVEAFLLVPVSELIDRLKSADDFSYDVAVVLIDFLIRHGFVGPTDADFLDLIAELRRPIPWIQ</sequence>
<dbReference type="InterPro" id="IPR031804">
    <property type="entry name" value="DUF4743"/>
</dbReference>
<dbReference type="CDD" id="cd03676">
    <property type="entry name" value="NUDIX_Tnr3_like"/>
    <property type="match status" value="1"/>
</dbReference>
<organism evidence="2 3">
    <name type="scientific">Dongia sedimenti</name>
    <dbReference type="NCBI Taxonomy" id="3064282"/>
    <lineage>
        <taxon>Bacteria</taxon>
        <taxon>Pseudomonadati</taxon>
        <taxon>Pseudomonadota</taxon>
        <taxon>Alphaproteobacteria</taxon>
        <taxon>Rhodospirillales</taxon>
        <taxon>Dongiaceae</taxon>
        <taxon>Dongia</taxon>
    </lineage>
</organism>
<comment type="caution">
    <text evidence="2">The sequence shown here is derived from an EMBL/GenBank/DDBJ whole genome shotgun (WGS) entry which is preliminary data.</text>
</comment>
<name>A0ABU0YQU7_9PROT</name>
<dbReference type="SUPFAM" id="SSF55811">
    <property type="entry name" value="Nudix"/>
    <property type="match status" value="1"/>
</dbReference>
<dbReference type="RefSeq" id="WP_379957584.1">
    <property type="nucleotide sequence ID" value="NZ_JAUYVI010000005.1"/>
</dbReference>
<dbReference type="Gene3D" id="3.90.79.10">
    <property type="entry name" value="Nucleoside Triphosphate Pyrophosphohydrolase"/>
    <property type="match status" value="1"/>
</dbReference>
<dbReference type="InterPro" id="IPR000086">
    <property type="entry name" value="NUDIX_hydrolase_dom"/>
</dbReference>